<organism evidence="5 6">
    <name type="scientific">Chitinophaga oryziterrae</name>
    <dbReference type="NCBI Taxonomy" id="1031224"/>
    <lineage>
        <taxon>Bacteria</taxon>
        <taxon>Pseudomonadati</taxon>
        <taxon>Bacteroidota</taxon>
        <taxon>Chitinophagia</taxon>
        <taxon>Chitinophagales</taxon>
        <taxon>Chitinophagaceae</taxon>
        <taxon>Chitinophaga</taxon>
    </lineage>
</organism>
<evidence type="ECO:0000313" key="6">
    <source>
        <dbReference type="Proteomes" id="UP000468388"/>
    </source>
</evidence>
<dbReference type="SUPFAM" id="SSF46785">
    <property type="entry name" value="Winged helix' DNA-binding domain"/>
    <property type="match status" value="1"/>
</dbReference>
<evidence type="ECO:0000313" key="5">
    <source>
        <dbReference type="EMBL" id="MVT40391.1"/>
    </source>
</evidence>
<feature type="domain" description="HTH hxlR-type" evidence="4">
    <location>
        <begin position="10"/>
        <end position="109"/>
    </location>
</feature>
<dbReference type="PANTHER" id="PTHR33204:SF39">
    <property type="entry name" value="TRANSCRIPTIONAL REGULATORY PROTEIN"/>
    <property type="match status" value="1"/>
</dbReference>
<keyword evidence="1" id="KW-0805">Transcription regulation</keyword>
<keyword evidence="2" id="KW-0238">DNA-binding</keyword>
<protein>
    <submittedName>
        <fullName evidence="5">Transcriptional regulator</fullName>
    </submittedName>
</protein>
<dbReference type="GO" id="GO:0003677">
    <property type="term" value="F:DNA binding"/>
    <property type="evidence" value="ECO:0007669"/>
    <property type="project" value="UniProtKB-KW"/>
</dbReference>
<dbReference type="AlphaFoldDB" id="A0A6N8J6Y2"/>
<dbReference type="Pfam" id="PF01638">
    <property type="entry name" value="HxlR"/>
    <property type="match status" value="1"/>
</dbReference>
<evidence type="ECO:0000256" key="1">
    <source>
        <dbReference type="ARBA" id="ARBA00023015"/>
    </source>
</evidence>
<dbReference type="PANTHER" id="PTHR33204">
    <property type="entry name" value="TRANSCRIPTIONAL REGULATOR, MARR FAMILY"/>
    <property type="match status" value="1"/>
</dbReference>
<accession>A0A6N8J6Y2</accession>
<sequence length="119" mass="13524">MKNRNRDPDCPVRTVLDRIGDKWAVLVITTLGEEGTMRFNHLYETIGDISQKMLTVTLKKLQEDGLVSRKMYQEIPPRVEYTLTDTGVTLVPLLNALAEWANANMKGIKKSRSVYAEVN</sequence>
<evidence type="ECO:0000256" key="3">
    <source>
        <dbReference type="ARBA" id="ARBA00023163"/>
    </source>
</evidence>
<dbReference type="Proteomes" id="UP000468388">
    <property type="component" value="Unassembled WGS sequence"/>
</dbReference>
<dbReference type="InterPro" id="IPR036388">
    <property type="entry name" value="WH-like_DNA-bd_sf"/>
</dbReference>
<gene>
    <name evidence="5" type="ORF">GO495_07340</name>
</gene>
<dbReference type="Gene3D" id="1.10.10.10">
    <property type="entry name" value="Winged helix-like DNA-binding domain superfamily/Winged helix DNA-binding domain"/>
    <property type="match status" value="1"/>
</dbReference>
<name>A0A6N8J6Y2_9BACT</name>
<proteinExistence type="predicted"/>
<dbReference type="PROSITE" id="PS51118">
    <property type="entry name" value="HTH_HXLR"/>
    <property type="match status" value="1"/>
</dbReference>
<keyword evidence="3" id="KW-0804">Transcription</keyword>
<evidence type="ECO:0000256" key="2">
    <source>
        <dbReference type="ARBA" id="ARBA00023125"/>
    </source>
</evidence>
<dbReference type="InterPro" id="IPR002577">
    <property type="entry name" value="HTH_HxlR"/>
</dbReference>
<evidence type="ECO:0000259" key="4">
    <source>
        <dbReference type="PROSITE" id="PS51118"/>
    </source>
</evidence>
<comment type="caution">
    <text evidence="5">The sequence shown here is derived from an EMBL/GenBank/DDBJ whole genome shotgun (WGS) entry which is preliminary data.</text>
</comment>
<dbReference type="OrthoDB" id="7678715at2"/>
<dbReference type="InterPro" id="IPR036390">
    <property type="entry name" value="WH_DNA-bd_sf"/>
</dbReference>
<keyword evidence="6" id="KW-1185">Reference proteome</keyword>
<dbReference type="EMBL" id="WRXO01000001">
    <property type="protein sequence ID" value="MVT40391.1"/>
    <property type="molecule type" value="Genomic_DNA"/>
</dbReference>
<reference evidence="5 6" key="1">
    <citation type="submission" date="2019-12" db="EMBL/GenBank/DDBJ databases">
        <title>The draft genomic sequence of strain Chitinophaga oryziterrae JCM 16595.</title>
        <authorList>
            <person name="Zhang X."/>
        </authorList>
    </citation>
    <scope>NUCLEOTIDE SEQUENCE [LARGE SCALE GENOMIC DNA]</scope>
    <source>
        <strain evidence="5 6">JCM 16595</strain>
    </source>
</reference>